<keyword evidence="2" id="KW-1185">Reference proteome</keyword>
<dbReference type="HOGENOM" id="CLU_2177981_0_0_2"/>
<evidence type="ECO:0008006" key="3">
    <source>
        <dbReference type="Google" id="ProtNLM"/>
    </source>
</evidence>
<dbReference type="Proteomes" id="UP000001694">
    <property type="component" value="Chromosome"/>
</dbReference>
<dbReference type="Pfam" id="PF09943">
    <property type="entry name" value="DUF2175"/>
    <property type="match status" value="1"/>
</dbReference>
<dbReference type="GeneID" id="6164451"/>
<dbReference type="EMBL" id="CP001014">
    <property type="protein sequence ID" value="ACB39750.1"/>
    <property type="molecule type" value="Genomic_DNA"/>
</dbReference>
<proteinExistence type="predicted"/>
<dbReference type="OrthoDB" id="57156at2157"/>
<sequence length="103" mass="11896">MRKRWRCAICGDEIVEGQLFTFYSKGAVHWECWEREISPKVYRDVDLAAILRLDHYLHVGIVLSKELEHLAQGEEARRKITEVRKQLEALAAKLTAEVASKTS</sequence>
<accession>B1YD87</accession>
<organism evidence="1 2">
    <name type="scientific">Pyrobaculum neutrophilum (strain DSM 2338 / JCM 9278 / NBRC 100436 / V24Sta)</name>
    <name type="common">Thermoproteus neutrophilus</name>
    <dbReference type="NCBI Taxonomy" id="444157"/>
    <lineage>
        <taxon>Archaea</taxon>
        <taxon>Thermoproteota</taxon>
        <taxon>Thermoprotei</taxon>
        <taxon>Thermoproteales</taxon>
        <taxon>Thermoproteaceae</taxon>
        <taxon>Pyrobaculum</taxon>
    </lineage>
</organism>
<reference evidence="1" key="1">
    <citation type="submission" date="2008-03" db="EMBL/GenBank/DDBJ databases">
        <title>Complete sequence of Thermoproteus neutrophilus V24Sta.</title>
        <authorList>
            <consortium name="US DOE Joint Genome Institute"/>
            <person name="Copeland A."/>
            <person name="Lucas S."/>
            <person name="Lapidus A."/>
            <person name="Glavina del Rio T."/>
            <person name="Dalin E."/>
            <person name="Tice H."/>
            <person name="Bruce D."/>
            <person name="Goodwin L."/>
            <person name="Pitluck S."/>
            <person name="Sims D."/>
            <person name="Brettin T."/>
            <person name="Detter J.C."/>
            <person name="Han C."/>
            <person name="Kuske C.R."/>
            <person name="Schmutz J."/>
            <person name="Larimer F."/>
            <person name="Land M."/>
            <person name="Hauser L."/>
            <person name="Kyrpides N."/>
            <person name="Mikhailova N."/>
            <person name="Biddle J.F."/>
            <person name="Zhang Z."/>
            <person name="Fitz-Gibbon S.T."/>
            <person name="Lowe T.M."/>
            <person name="Saltikov C."/>
            <person name="House C.H."/>
            <person name="Richardson P."/>
        </authorList>
    </citation>
    <scope>NUCLEOTIDE SEQUENCE [LARGE SCALE GENOMIC DNA]</scope>
    <source>
        <strain evidence="1">V24Sta</strain>
    </source>
</reference>
<evidence type="ECO:0000313" key="2">
    <source>
        <dbReference type="Proteomes" id="UP000001694"/>
    </source>
</evidence>
<gene>
    <name evidence="1" type="ordered locus">Tneu_0812</name>
</gene>
<dbReference type="InterPro" id="IPR018686">
    <property type="entry name" value="DUF2175"/>
</dbReference>
<dbReference type="eggNOG" id="arCOG00317">
    <property type="taxonomic scope" value="Archaea"/>
</dbReference>
<name>B1YD87_PYRNV</name>
<dbReference type="STRING" id="444157.Tneu_0812"/>
<evidence type="ECO:0000313" key="1">
    <source>
        <dbReference type="EMBL" id="ACB39750.1"/>
    </source>
</evidence>
<dbReference type="AlphaFoldDB" id="B1YD87"/>
<dbReference type="KEGG" id="tne:Tneu_0812"/>
<dbReference type="RefSeq" id="WP_012350170.1">
    <property type="nucleotide sequence ID" value="NC_010525.1"/>
</dbReference>
<protein>
    <recommendedName>
        <fullName evidence="3">DUF2175 domain-containing protein</fullName>
    </recommendedName>
</protein>